<dbReference type="EMBL" id="CP014671">
    <property type="protein sequence ID" value="ANX03844.1"/>
    <property type="molecule type" value="Genomic_DNA"/>
</dbReference>
<dbReference type="SUPFAM" id="SSF54593">
    <property type="entry name" value="Glyoxalase/Bleomycin resistance protein/Dihydroxybiphenyl dioxygenase"/>
    <property type="match status" value="1"/>
</dbReference>
<dbReference type="Gene3D" id="3.10.180.10">
    <property type="entry name" value="2,3-Dihydroxybiphenyl 1,2-Dioxygenase, domain 1"/>
    <property type="match status" value="1"/>
</dbReference>
<evidence type="ECO:0000313" key="3">
    <source>
        <dbReference type="Proteomes" id="UP000092952"/>
    </source>
</evidence>
<dbReference type="AlphaFoldDB" id="A0A1B1YSP2"/>
<evidence type="ECO:0000259" key="1">
    <source>
        <dbReference type="PROSITE" id="PS51819"/>
    </source>
</evidence>
<protein>
    <recommendedName>
        <fullName evidence="1">VOC domain-containing protein</fullName>
    </recommendedName>
</protein>
<proteinExistence type="predicted"/>
<dbReference type="Proteomes" id="UP000092952">
    <property type="component" value="Chromosome"/>
</dbReference>
<dbReference type="InterPro" id="IPR004360">
    <property type="entry name" value="Glyas_Fos-R_dOase_dom"/>
</dbReference>
<dbReference type="RefSeq" id="WP_068803531.1">
    <property type="nucleotide sequence ID" value="NZ_CP014671.1"/>
</dbReference>
<dbReference type="InterPro" id="IPR029068">
    <property type="entry name" value="Glyas_Bleomycin-R_OHBP_Dase"/>
</dbReference>
<dbReference type="OrthoDB" id="9804944at2"/>
<sequence length="139" mass="15358">MALESLDHCAIRTSRLEETRRFYVEALGLEVGPRPPLALPGYWLYAGGRPIVHLMEIGEHYGADVFDNPMHEQRGPEGPGVDHLAFRVSGLPALRERLNSLGIPYRELSMRAADLHQVFAVDPNGVIAELNFQASAEGV</sequence>
<evidence type="ECO:0000313" key="2">
    <source>
        <dbReference type="EMBL" id="ANX03844.1"/>
    </source>
</evidence>
<organism evidence="2 3">
    <name type="scientific">Immundisolibacter cernigliae</name>
    <dbReference type="NCBI Taxonomy" id="1810504"/>
    <lineage>
        <taxon>Bacteria</taxon>
        <taxon>Pseudomonadati</taxon>
        <taxon>Pseudomonadota</taxon>
        <taxon>Gammaproteobacteria</taxon>
        <taxon>Immundisolibacterales</taxon>
        <taxon>Immundisolibacteraceae</taxon>
        <taxon>Immundisolibacter</taxon>
    </lineage>
</organism>
<reference evidence="3" key="1">
    <citation type="submission" date="2016-03" db="EMBL/GenBank/DDBJ databases">
        <title>Complete genome sequence of Solimmundus cernigliae, representing a novel lineage of polycyclic aromatic hydrocarbon degraders within the Gammaproteobacteria.</title>
        <authorList>
            <person name="Singleton D.R."/>
            <person name="Dickey A.N."/>
            <person name="Scholl E.H."/>
            <person name="Wright F.A."/>
            <person name="Aitken M.D."/>
        </authorList>
    </citation>
    <scope>NUCLEOTIDE SEQUENCE [LARGE SCALE GENOMIC DNA]</scope>
    <source>
        <strain evidence="3">TR3.2</strain>
    </source>
</reference>
<keyword evidence="3" id="KW-1185">Reference proteome</keyword>
<dbReference type="PANTHER" id="PTHR46142">
    <property type="match status" value="1"/>
</dbReference>
<dbReference type="PANTHER" id="PTHR46142:SF3">
    <property type="entry name" value="F18B13.24 PROTEIN"/>
    <property type="match status" value="1"/>
</dbReference>
<dbReference type="PROSITE" id="PS51819">
    <property type="entry name" value="VOC"/>
    <property type="match status" value="1"/>
</dbReference>
<dbReference type="InParanoid" id="A0A1B1YSP2"/>
<name>A0A1B1YSP2_9GAMM</name>
<dbReference type="Pfam" id="PF00903">
    <property type="entry name" value="Glyoxalase"/>
    <property type="match status" value="1"/>
</dbReference>
<gene>
    <name evidence="2" type="ORF">PG2T_06305</name>
</gene>
<dbReference type="KEGG" id="gbi:PG2T_06305"/>
<dbReference type="STRING" id="1810504.PG2T_06305"/>
<feature type="domain" description="VOC" evidence="1">
    <location>
        <begin position="5"/>
        <end position="133"/>
    </location>
</feature>
<accession>A0A1B1YSP2</accession>
<dbReference type="InterPro" id="IPR037523">
    <property type="entry name" value="VOC_core"/>
</dbReference>